<accession>A0AB94IWQ7</accession>
<sequence length="155" mass="17271">MKTLIVYFSKSGRTRKAAEEIASLLEGADLFEIKVDKTYPPSYFKTLFEGRREFKSGERPRLAVMPPDPAPYDRVLLGWPVWFGTCPMAVISFLEACDLSGKEVYPFCTSSMTGPERGVRDIAAACRGHVHKGLRVRRADAERIAAWLDAPAEAS</sequence>
<feature type="domain" description="Flavodoxin-like" evidence="1">
    <location>
        <begin position="2"/>
        <end position="148"/>
    </location>
</feature>
<protein>
    <submittedName>
        <fullName evidence="2">Flavodoxins</fullName>
    </submittedName>
</protein>
<dbReference type="Gene3D" id="3.40.50.360">
    <property type="match status" value="1"/>
</dbReference>
<evidence type="ECO:0000259" key="1">
    <source>
        <dbReference type="Pfam" id="PF12682"/>
    </source>
</evidence>
<dbReference type="KEGG" id="sbr:SY1_09350"/>
<dbReference type="Pfam" id="PF12682">
    <property type="entry name" value="Flavodoxin_4"/>
    <property type="match status" value="1"/>
</dbReference>
<dbReference type="EMBL" id="FP929056">
    <property type="protein sequence ID" value="CBL28195.1"/>
    <property type="molecule type" value="Genomic_DNA"/>
</dbReference>
<dbReference type="GO" id="GO:0009055">
    <property type="term" value="F:electron transfer activity"/>
    <property type="evidence" value="ECO:0007669"/>
    <property type="project" value="InterPro"/>
</dbReference>
<dbReference type="InterPro" id="IPR008254">
    <property type="entry name" value="Flavodoxin/NO_synth"/>
</dbReference>
<gene>
    <name evidence="2" type="ORF">SY1_09350</name>
</gene>
<evidence type="ECO:0000313" key="2">
    <source>
        <dbReference type="EMBL" id="CBL28195.1"/>
    </source>
</evidence>
<dbReference type="InterPro" id="IPR029039">
    <property type="entry name" value="Flavoprotein-like_sf"/>
</dbReference>
<reference evidence="3" key="1">
    <citation type="submission" date="2010-03" db="EMBL/GenBank/DDBJ databases">
        <title>The genome sequence of Synergistetes sp. SGP1.</title>
        <authorList>
            <consortium name="metaHIT consortium -- http://www.metahit.eu/"/>
            <person name="Pajon A."/>
            <person name="Turner K."/>
            <person name="Parkhill J."/>
            <person name="Wade W."/>
            <person name="Vartoukian S."/>
        </authorList>
    </citation>
    <scope>NUCLEOTIDE SEQUENCE [LARGE SCALE GENOMIC DNA]</scope>
    <source>
        <strain evidence="3">SGP1</strain>
    </source>
</reference>
<keyword evidence="3" id="KW-1185">Reference proteome</keyword>
<dbReference type="SUPFAM" id="SSF52218">
    <property type="entry name" value="Flavoproteins"/>
    <property type="match status" value="1"/>
</dbReference>
<organism evidence="2 3">
    <name type="scientific">Fretibacterium fastidiosum</name>
    <dbReference type="NCBI Taxonomy" id="651822"/>
    <lineage>
        <taxon>Bacteria</taxon>
        <taxon>Thermotogati</taxon>
        <taxon>Synergistota</taxon>
        <taxon>Synergistia</taxon>
        <taxon>Synergistales</taxon>
        <taxon>Aminobacteriaceae</taxon>
        <taxon>Fretibacterium</taxon>
    </lineage>
</organism>
<dbReference type="RefSeq" id="WP_015556342.1">
    <property type="nucleotide sequence ID" value="NC_021038.1"/>
</dbReference>
<name>A0AB94IWQ7_9BACT</name>
<dbReference type="PROSITE" id="PS00201">
    <property type="entry name" value="FLAVODOXIN"/>
    <property type="match status" value="1"/>
</dbReference>
<dbReference type="AlphaFoldDB" id="A0AB94IWQ7"/>
<dbReference type="PANTHER" id="PTHR39201">
    <property type="entry name" value="EXPORTED PROTEIN-RELATED"/>
    <property type="match status" value="1"/>
</dbReference>
<dbReference type="InterPro" id="IPR001226">
    <property type="entry name" value="Flavodoxin_CS"/>
</dbReference>
<evidence type="ECO:0000313" key="3">
    <source>
        <dbReference type="Proteomes" id="UP000008957"/>
    </source>
</evidence>
<proteinExistence type="predicted"/>
<dbReference type="Proteomes" id="UP000008957">
    <property type="component" value="Chromosome"/>
</dbReference>
<reference evidence="2 3" key="2">
    <citation type="submission" date="2010-03" db="EMBL/GenBank/DDBJ databases">
        <authorList>
            <person name="Pajon A."/>
        </authorList>
    </citation>
    <scope>NUCLEOTIDE SEQUENCE [LARGE SCALE GENOMIC DNA]</scope>
    <source>
        <strain evidence="2 3">SGP1</strain>
    </source>
</reference>
<dbReference type="PANTHER" id="PTHR39201:SF1">
    <property type="entry name" value="FLAVODOXIN-LIKE DOMAIN-CONTAINING PROTEIN"/>
    <property type="match status" value="1"/>
</dbReference>
<dbReference type="GO" id="GO:0010181">
    <property type="term" value="F:FMN binding"/>
    <property type="evidence" value="ECO:0007669"/>
    <property type="project" value="InterPro"/>
</dbReference>